<dbReference type="PANTHER" id="PTHR47371">
    <property type="entry name" value="LIPOTEICHOIC ACID SYNTHASE"/>
    <property type="match status" value="1"/>
</dbReference>
<evidence type="ECO:0000256" key="1">
    <source>
        <dbReference type="ARBA" id="ARBA00004651"/>
    </source>
</evidence>
<dbReference type="SUPFAM" id="SSF53649">
    <property type="entry name" value="Alkaline phosphatase-like"/>
    <property type="match status" value="1"/>
</dbReference>
<keyword evidence="5 12" id="KW-0812">Transmembrane</keyword>
<feature type="binding site" evidence="11">
    <location>
        <position position="245"/>
    </location>
    <ligand>
        <name>Mn(2+)</name>
        <dbReference type="ChEBI" id="CHEBI:29035"/>
    </ligand>
</feature>
<feature type="binding site" evidence="11">
    <location>
        <position position="463"/>
    </location>
    <ligand>
        <name>Mn(2+)</name>
        <dbReference type="ChEBI" id="CHEBI:29035"/>
    </ligand>
</feature>
<dbReference type="InterPro" id="IPR017850">
    <property type="entry name" value="Alkaline_phosphatase_core_sf"/>
</dbReference>
<evidence type="ECO:0000313" key="14">
    <source>
        <dbReference type="EMBL" id="RIE03411.1"/>
    </source>
</evidence>
<feature type="transmembrane region" description="Helical" evidence="12">
    <location>
        <begin position="154"/>
        <end position="171"/>
    </location>
</feature>
<comment type="similarity">
    <text evidence="3 8">Belongs to the LTA synthase family.</text>
</comment>
<evidence type="ECO:0000313" key="15">
    <source>
        <dbReference type="Proteomes" id="UP000266340"/>
    </source>
</evidence>
<comment type="caution">
    <text evidence="14">The sequence shown here is derived from an EMBL/GenBank/DDBJ whole genome shotgun (WGS) entry which is preliminary data.</text>
</comment>
<evidence type="ECO:0000256" key="10">
    <source>
        <dbReference type="PIRSR" id="PIRSR005091-2"/>
    </source>
</evidence>
<feature type="transmembrane region" description="Helical" evidence="12">
    <location>
        <begin position="12"/>
        <end position="31"/>
    </location>
</feature>
<feature type="transmembrane region" description="Helical" evidence="12">
    <location>
        <begin position="37"/>
        <end position="59"/>
    </location>
</feature>
<dbReference type="InterPro" id="IPR012160">
    <property type="entry name" value="LtaS-like"/>
</dbReference>
<evidence type="ECO:0000256" key="3">
    <source>
        <dbReference type="ARBA" id="ARBA00009983"/>
    </source>
</evidence>
<evidence type="ECO:0000256" key="5">
    <source>
        <dbReference type="ARBA" id="ARBA00022692"/>
    </source>
</evidence>
<dbReference type="CDD" id="cd16015">
    <property type="entry name" value="LTA_synthase"/>
    <property type="match status" value="1"/>
</dbReference>
<feature type="binding site" evidence="11">
    <location>
        <position position="287"/>
    </location>
    <ligand>
        <name>Mn(2+)</name>
        <dbReference type="ChEBI" id="CHEBI:29035"/>
    </ligand>
</feature>
<feature type="active site" evidence="9">
    <location>
        <position position="287"/>
    </location>
</feature>
<dbReference type="EMBL" id="QXJM01000037">
    <property type="protein sequence ID" value="RIE03411.1"/>
    <property type="molecule type" value="Genomic_DNA"/>
</dbReference>
<keyword evidence="10" id="KW-0479">Metal-binding</keyword>
<comment type="subcellular location">
    <subcellularLocation>
        <location evidence="1">Cell membrane</location>
        <topology evidence="1">Multi-pass membrane protein</topology>
    </subcellularLocation>
</comment>
<evidence type="ECO:0000256" key="8">
    <source>
        <dbReference type="PIRNR" id="PIRNR005091"/>
    </source>
</evidence>
<dbReference type="InterPro" id="IPR000917">
    <property type="entry name" value="Sulfatase_N"/>
</dbReference>
<dbReference type="OrthoDB" id="5901192at2"/>
<dbReference type="RefSeq" id="WP_119149621.1">
    <property type="nucleotide sequence ID" value="NZ_JBHSOV010000005.1"/>
</dbReference>
<evidence type="ECO:0000256" key="11">
    <source>
        <dbReference type="PIRSR" id="PIRSR005091-3"/>
    </source>
</evidence>
<keyword evidence="10" id="KW-0464">Manganese</keyword>
<feature type="domain" description="Sulfatase N-terminal" evidence="13">
    <location>
        <begin position="237"/>
        <end position="530"/>
    </location>
</feature>
<accession>A0A398CW27</accession>
<dbReference type="AlphaFoldDB" id="A0A398CW27"/>
<organism evidence="14 15">
    <name type="scientific">Cohnella faecalis</name>
    <dbReference type="NCBI Taxonomy" id="2315694"/>
    <lineage>
        <taxon>Bacteria</taxon>
        <taxon>Bacillati</taxon>
        <taxon>Bacillota</taxon>
        <taxon>Bacilli</taxon>
        <taxon>Bacillales</taxon>
        <taxon>Paenibacillaceae</taxon>
        <taxon>Cohnella</taxon>
    </lineage>
</organism>
<comment type="pathway">
    <text evidence="2">Cell wall biogenesis; lipoteichoic acid biosynthesis.</text>
</comment>
<dbReference type="InterPro" id="IPR050448">
    <property type="entry name" value="OpgB/LTA_synthase_biosynth"/>
</dbReference>
<dbReference type="Proteomes" id="UP000266340">
    <property type="component" value="Unassembled WGS sequence"/>
</dbReference>
<evidence type="ECO:0000256" key="7">
    <source>
        <dbReference type="ARBA" id="ARBA00023136"/>
    </source>
</evidence>
<evidence type="ECO:0000256" key="2">
    <source>
        <dbReference type="ARBA" id="ARBA00004936"/>
    </source>
</evidence>
<proteinExistence type="inferred from homology"/>
<feature type="transmembrane region" description="Helical" evidence="12">
    <location>
        <begin position="71"/>
        <end position="96"/>
    </location>
</feature>
<feature type="binding site" evidence="10">
    <location>
        <position position="403"/>
    </location>
    <ligand>
        <name>substrate</name>
    </ligand>
</feature>
<gene>
    <name evidence="14" type="ORF">D3H35_12140</name>
</gene>
<dbReference type="PIRSF" id="PIRSF005091">
    <property type="entry name" value="Mmb_sulf_HI1246"/>
    <property type="match status" value="1"/>
</dbReference>
<evidence type="ECO:0000259" key="13">
    <source>
        <dbReference type="Pfam" id="PF00884"/>
    </source>
</evidence>
<dbReference type="PANTHER" id="PTHR47371:SF3">
    <property type="entry name" value="PHOSPHOGLYCEROL TRANSFERASE I"/>
    <property type="match status" value="1"/>
</dbReference>
<evidence type="ECO:0000256" key="4">
    <source>
        <dbReference type="ARBA" id="ARBA00022475"/>
    </source>
</evidence>
<dbReference type="GO" id="GO:0046872">
    <property type="term" value="F:metal ion binding"/>
    <property type="evidence" value="ECO:0007669"/>
    <property type="project" value="UniProtKB-KW"/>
</dbReference>
<keyword evidence="4 8" id="KW-1003">Cell membrane</keyword>
<dbReference type="Gene3D" id="3.30.1120.170">
    <property type="match status" value="1"/>
</dbReference>
<evidence type="ECO:0000256" key="6">
    <source>
        <dbReference type="ARBA" id="ARBA00022989"/>
    </source>
</evidence>
<dbReference type="GO" id="GO:0005886">
    <property type="term" value="C:plasma membrane"/>
    <property type="evidence" value="ECO:0007669"/>
    <property type="project" value="UniProtKB-SubCell"/>
</dbReference>
<name>A0A398CW27_9BACL</name>
<protein>
    <submittedName>
        <fullName evidence="14">LTA synthase family protein</fullName>
    </submittedName>
</protein>
<keyword evidence="6 12" id="KW-1133">Transmembrane helix</keyword>
<keyword evidence="15" id="KW-1185">Reference proteome</keyword>
<keyword evidence="7 8" id="KW-0472">Membrane</keyword>
<dbReference type="Pfam" id="PF00884">
    <property type="entry name" value="Sulfatase"/>
    <property type="match status" value="1"/>
</dbReference>
<evidence type="ECO:0000256" key="12">
    <source>
        <dbReference type="SAM" id="Phobius"/>
    </source>
</evidence>
<evidence type="ECO:0000256" key="9">
    <source>
        <dbReference type="PIRSR" id="PIRSR005091-1"/>
    </source>
</evidence>
<feature type="transmembrane region" description="Helical" evidence="12">
    <location>
        <begin position="116"/>
        <end position="134"/>
    </location>
</feature>
<sequence>MALLIKLGNRRFMLFTLLLLLKCCLAWFVVFEDGPSWTTMLTEIPFFWLVFCLIEWFAVKRKLLYYTIANLLFTLLYFTVLMYFKYYGIIVTYHALSQADKVTKVGNSTYSLMDPYYLLVFIDIVVLIAIPLWLRRSKSKKIQMNLKPIRKTVLSALFLMSIALCYFSIWPNRASMNENKQAEEMGILNYEIFTIFSDSTEDAELVDMEDITQPVIDNLKGNTEKPGTAYFGIDKGKNVIIIQMESFQNFLIGLTVDGQEVTPNLNKLAKENVHFDNFYTMVGQGTTSDAEFVVNTSLYVPKHEPATQNNVEKQLPSLPKLLGAQGYTSATFHTNEVEFWNRKELYDAVGFDRYYDKSFFGDEDHVAFGASDEVLYAKTAEELKKMRAAGKPFYAQIISMSSHHPYNIPENKYRMTLPERMEDTLVGRYIRAQNYSDYALGKFIDELKQSGIWDNSIVLLYGDHQGLPVYSLDNKEKDLMKDMLGHEYSYADMFNIPLIMHAPGVTSPALIEKTGGQIDILPTVANLTGVSIANQIHFGVDLLNQGQASSVLPMRHFLPSGSFVTDSDVFVPGIGFEDGTNYPLGLAQNTNADATQKQYENALELLHLSDSYVKQLPDKYPSKQ</sequence>
<dbReference type="Gene3D" id="3.40.720.10">
    <property type="entry name" value="Alkaline Phosphatase, subunit A"/>
    <property type="match status" value="1"/>
</dbReference>
<reference evidence="14 15" key="1">
    <citation type="submission" date="2018-09" db="EMBL/GenBank/DDBJ databases">
        <title>Cohnella cavernae sp. nov., isolated from a karst cave.</title>
        <authorList>
            <person name="Zhu H."/>
        </authorList>
    </citation>
    <scope>NUCLEOTIDE SEQUENCE [LARGE SCALE GENOMIC DNA]</scope>
    <source>
        <strain evidence="14 15">K2E09-144</strain>
    </source>
</reference>
<feature type="binding site" evidence="11">
    <location>
        <position position="464"/>
    </location>
    <ligand>
        <name>Mn(2+)</name>
        <dbReference type="ChEBI" id="CHEBI:29035"/>
    </ligand>
</feature>